<dbReference type="GO" id="GO:0006313">
    <property type="term" value="P:DNA transposition"/>
    <property type="evidence" value="ECO:0007669"/>
    <property type="project" value="InterPro"/>
</dbReference>
<proteinExistence type="predicted"/>
<dbReference type="GO" id="GO:0004803">
    <property type="term" value="F:transposase activity"/>
    <property type="evidence" value="ECO:0007669"/>
    <property type="project" value="InterPro"/>
</dbReference>
<evidence type="ECO:0000259" key="2">
    <source>
        <dbReference type="Pfam" id="PF13340"/>
    </source>
</evidence>
<sequence>MCNCSAGGDDRRSCYPSSLSDAVWALIEPLMPVRDRSKGGAARTYGDRLVLDAILFVVRSGCQWRMIPHDLLPWDAAYRWYRAWIADGTWDRVHDALRDQVRQRAGRECNPSAAVIDAQSIKSSEGGQHRGYDAGKRTTGRKRHIVVDTLGLLLVVGVTAASVQDRPGGRTVLSVLAQRFCSIALVWADGGYANSIDNSLIGWARQKLGLVLQIVKRTDDVKGFQVLPRRWVVERTFGWLVRHRRLARDYERLATNSEAMIKIAMIRLMATRLAGQSIRWSNATEREAACRATIEAHLTA</sequence>
<dbReference type="InterPro" id="IPR002559">
    <property type="entry name" value="Transposase_11"/>
</dbReference>
<dbReference type="KEGG" id="atl:Athai_63600"/>
<organism evidence="3 4">
    <name type="scientific">Actinocatenispora thailandica</name>
    <dbReference type="NCBI Taxonomy" id="227318"/>
    <lineage>
        <taxon>Bacteria</taxon>
        <taxon>Bacillati</taxon>
        <taxon>Actinomycetota</taxon>
        <taxon>Actinomycetes</taxon>
        <taxon>Micromonosporales</taxon>
        <taxon>Micromonosporaceae</taxon>
        <taxon>Actinocatenispora</taxon>
    </lineage>
</organism>
<dbReference type="InterPro" id="IPR025161">
    <property type="entry name" value="IS402-like_dom"/>
</dbReference>
<dbReference type="NCBIfam" id="NF033580">
    <property type="entry name" value="transpos_IS5_3"/>
    <property type="match status" value="1"/>
</dbReference>
<feature type="domain" description="Insertion element IS402-like" evidence="2">
    <location>
        <begin position="19"/>
        <end position="94"/>
    </location>
</feature>
<reference evidence="3 4" key="1">
    <citation type="submission" date="2020-08" db="EMBL/GenBank/DDBJ databases">
        <title>Whole genome shotgun sequence of Actinocatenispora thailandica NBRC 105041.</title>
        <authorList>
            <person name="Komaki H."/>
            <person name="Tamura T."/>
        </authorList>
    </citation>
    <scope>NUCLEOTIDE SEQUENCE [LARGE SCALE GENOMIC DNA]</scope>
    <source>
        <strain evidence="3 4">NBRC 105041</strain>
    </source>
</reference>
<evidence type="ECO:0000313" key="3">
    <source>
        <dbReference type="EMBL" id="BCJ38857.1"/>
    </source>
</evidence>
<evidence type="ECO:0000259" key="1">
    <source>
        <dbReference type="Pfam" id="PF01609"/>
    </source>
</evidence>
<dbReference type="GO" id="GO:0003677">
    <property type="term" value="F:DNA binding"/>
    <property type="evidence" value="ECO:0007669"/>
    <property type="project" value="InterPro"/>
</dbReference>
<dbReference type="Pfam" id="PF13340">
    <property type="entry name" value="DUF4096"/>
    <property type="match status" value="1"/>
</dbReference>
<dbReference type="Proteomes" id="UP000611640">
    <property type="component" value="Chromosome"/>
</dbReference>
<dbReference type="PANTHER" id="PTHR30007:SF0">
    <property type="entry name" value="TRANSPOSASE"/>
    <property type="match status" value="1"/>
</dbReference>
<dbReference type="EMBL" id="AP023355">
    <property type="protein sequence ID" value="BCJ38857.1"/>
    <property type="molecule type" value="Genomic_DNA"/>
</dbReference>
<dbReference type="AlphaFoldDB" id="A0A7R7HZZ3"/>
<protein>
    <submittedName>
        <fullName evidence="3">IS5 family transposase</fullName>
    </submittedName>
</protein>
<keyword evidence="4" id="KW-1185">Reference proteome</keyword>
<dbReference type="PANTHER" id="PTHR30007">
    <property type="entry name" value="PHP DOMAIN PROTEIN"/>
    <property type="match status" value="1"/>
</dbReference>
<gene>
    <name evidence="3" type="ORF">Athai_63600</name>
</gene>
<dbReference type="Pfam" id="PF01609">
    <property type="entry name" value="DDE_Tnp_1"/>
    <property type="match status" value="1"/>
</dbReference>
<accession>A0A7R7HZZ3</accession>
<dbReference type="RefSeq" id="WP_420829807.1">
    <property type="nucleotide sequence ID" value="NZ_AP023355.1"/>
</dbReference>
<name>A0A7R7HZZ3_9ACTN</name>
<evidence type="ECO:0000313" key="4">
    <source>
        <dbReference type="Proteomes" id="UP000611640"/>
    </source>
</evidence>
<feature type="domain" description="Transposase IS4-like" evidence="1">
    <location>
        <begin position="111"/>
        <end position="268"/>
    </location>
</feature>